<sequence length="160" mass="17935">MGLTRWCGVSPGSPMLMTRWFIPLCTLNSKKVWSMLDVAQLEVVAAVLSGIWQARNSVVWELKLPLPRQTWNMAAHNLEAWRHLVHFYAPPPEPDLRQHLHAVPQGSDFVSLPVGLMQALRSGHAGQRSGQCFCLMRAVSFVISPLFKLSSLAFGYHGLF</sequence>
<name>A0A484KUW0_9ASTE</name>
<dbReference type="Proteomes" id="UP000595140">
    <property type="component" value="Unassembled WGS sequence"/>
</dbReference>
<organism evidence="1 2">
    <name type="scientific">Cuscuta campestris</name>
    <dbReference type="NCBI Taxonomy" id="132261"/>
    <lineage>
        <taxon>Eukaryota</taxon>
        <taxon>Viridiplantae</taxon>
        <taxon>Streptophyta</taxon>
        <taxon>Embryophyta</taxon>
        <taxon>Tracheophyta</taxon>
        <taxon>Spermatophyta</taxon>
        <taxon>Magnoliopsida</taxon>
        <taxon>eudicotyledons</taxon>
        <taxon>Gunneridae</taxon>
        <taxon>Pentapetalae</taxon>
        <taxon>asterids</taxon>
        <taxon>lamiids</taxon>
        <taxon>Solanales</taxon>
        <taxon>Convolvulaceae</taxon>
        <taxon>Cuscuteae</taxon>
        <taxon>Cuscuta</taxon>
        <taxon>Cuscuta subgen. Grammica</taxon>
        <taxon>Cuscuta sect. Cleistogrammica</taxon>
    </lineage>
</organism>
<dbReference type="AlphaFoldDB" id="A0A484KUW0"/>
<proteinExistence type="predicted"/>
<gene>
    <name evidence="1" type="ORF">CCAM_LOCUS8703</name>
</gene>
<evidence type="ECO:0000313" key="2">
    <source>
        <dbReference type="Proteomes" id="UP000595140"/>
    </source>
</evidence>
<reference evidence="1 2" key="1">
    <citation type="submission" date="2018-04" db="EMBL/GenBank/DDBJ databases">
        <authorList>
            <person name="Vogel A."/>
        </authorList>
    </citation>
    <scope>NUCLEOTIDE SEQUENCE [LARGE SCALE GENOMIC DNA]</scope>
</reference>
<dbReference type="EMBL" id="OOIL02000560">
    <property type="protein sequence ID" value="VFQ66927.1"/>
    <property type="molecule type" value="Genomic_DNA"/>
</dbReference>
<accession>A0A484KUW0</accession>
<evidence type="ECO:0000313" key="1">
    <source>
        <dbReference type="EMBL" id="VFQ66927.1"/>
    </source>
</evidence>
<protein>
    <submittedName>
        <fullName evidence="1">Uncharacterized protein</fullName>
    </submittedName>
</protein>
<keyword evidence="2" id="KW-1185">Reference proteome</keyword>